<reference evidence="2" key="2">
    <citation type="submission" date="2010-03" db="EMBL/GenBank/DDBJ databases">
        <title>The genome sequence of Coccidioides posadasii strain Silveira.</title>
        <authorList>
            <consortium name="The Broad Institute Genome Sequencing Center for Infectious Disease"/>
            <person name="Neafsey D."/>
            <person name="Orbach M."/>
            <person name="Henn M.R."/>
            <person name="Cole G.T."/>
            <person name="Galgiani J."/>
            <person name="Gardner M.J."/>
            <person name="Kirkland T.N."/>
            <person name="Taylor J.W."/>
            <person name="Young S.K."/>
            <person name="Zeng Q."/>
            <person name="Koehrsen M."/>
            <person name="Alvarado L."/>
            <person name="Berlin A."/>
            <person name="Borenstein D."/>
            <person name="Chapman S.B."/>
            <person name="Chen Z."/>
            <person name="Engels R."/>
            <person name="Freedman E."/>
            <person name="Gellesch M."/>
            <person name="Goldberg J."/>
            <person name="Griggs A."/>
            <person name="Gujja S."/>
            <person name="Heilman E."/>
            <person name="Heiman D."/>
            <person name="Howarth C."/>
            <person name="Jen D."/>
            <person name="Larson L."/>
            <person name="Mehta T."/>
            <person name="Neiman D."/>
            <person name="Park D."/>
            <person name="Pearson M."/>
            <person name="Richards J."/>
            <person name="Roberts A."/>
            <person name="Saif S."/>
            <person name="Shea T."/>
            <person name="Shenoy N."/>
            <person name="Sisk P."/>
            <person name="Stolte C."/>
            <person name="Sykes S."/>
            <person name="Walk T."/>
            <person name="White J."/>
            <person name="Yandava C."/>
            <person name="Haas B."/>
            <person name="Nusbaum C."/>
            <person name="Birren B."/>
        </authorList>
    </citation>
    <scope>NUCLEOTIDE SEQUENCE [LARGE SCALE GENOMIC DNA]</scope>
    <source>
        <strain evidence="2">RMSCC 757 / Silveira</strain>
    </source>
</reference>
<dbReference type="Proteomes" id="UP000002497">
    <property type="component" value="Unassembled WGS sequence"/>
</dbReference>
<protein>
    <submittedName>
        <fullName evidence="1">Uncharacterized protein</fullName>
    </submittedName>
</protein>
<evidence type="ECO:0000313" key="1">
    <source>
        <dbReference type="EMBL" id="EFW15087.1"/>
    </source>
</evidence>
<dbReference type="EMBL" id="GL636502">
    <property type="protein sequence ID" value="EFW15087.1"/>
    <property type="molecule type" value="Genomic_DNA"/>
</dbReference>
<accession>E9DEM5</accession>
<reference evidence="2" key="1">
    <citation type="journal article" date="2010" name="Genome Res.">
        <title>Population genomic sequencing of Coccidioides fungi reveals recent hybridization and transposon control.</title>
        <authorList>
            <person name="Neafsey D.E."/>
            <person name="Barker B.M."/>
            <person name="Sharpton T.J."/>
            <person name="Stajich J.E."/>
            <person name="Park D.J."/>
            <person name="Whiston E."/>
            <person name="Hung C.-Y."/>
            <person name="McMahan C."/>
            <person name="White J."/>
            <person name="Sykes S."/>
            <person name="Heiman D."/>
            <person name="Young S."/>
            <person name="Zeng Q."/>
            <person name="Abouelleil A."/>
            <person name="Aftuck L."/>
            <person name="Bessette D."/>
            <person name="Brown A."/>
            <person name="FitzGerald M."/>
            <person name="Lui A."/>
            <person name="Macdonald J.P."/>
            <person name="Priest M."/>
            <person name="Orbach M.J."/>
            <person name="Galgiani J.N."/>
            <person name="Kirkland T.N."/>
            <person name="Cole G.T."/>
            <person name="Birren B.W."/>
            <person name="Henn M.R."/>
            <person name="Taylor J.W."/>
            <person name="Rounsley S.D."/>
        </authorList>
    </citation>
    <scope>NUCLEOTIDE SEQUENCE [LARGE SCALE GENOMIC DNA]</scope>
    <source>
        <strain evidence="2">RMSCC 757 / Silveira</strain>
    </source>
</reference>
<dbReference type="HOGENOM" id="CLU_2223030_0_0_1"/>
<evidence type="ECO:0000313" key="2">
    <source>
        <dbReference type="Proteomes" id="UP000002497"/>
    </source>
</evidence>
<organism evidence="2">
    <name type="scientific">Coccidioides posadasii (strain RMSCC 757 / Silveira)</name>
    <name type="common">Valley fever fungus</name>
    <dbReference type="NCBI Taxonomy" id="443226"/>
    <lineage>
        <taxon>Eukaryota</taxon>
        <taxon>Fungi</taxon>
        <taxon>Dikarya</taxon>
        <taxon>Ascomycota</taxon>
        <taxon>Pezizomycotina</taxon>
        <taxon>Eurotiomycetes</taxon>
        <taxon>Eurotiomycetidae</taxon>
        <taxon>Onygenales</taxon>
        <taxon>Onygenaceae</taxon>
        <taxon>Coccidioides</taxon>
    </lineage>
</organism>
<sequence length="106" mass="11784">MACGLQVNLIHFTEGASGTISGGENLRIWQSVEYRQASYNVKKREGPRIIFCFHSELILLSQQAITIPISEQTLSIPYSTFSKVQPCLSVFISLAITMSKMTSALR</sequence>
<proteinExistence type="predicted"/>
<dbReference type="AlphaFoldDB" id="E9DEM5"/>
<name>E9DEM5_COCPS</name>
<dbReference type="VEuPathDB" id="FungiDB:CPSG_08275"/>
<keyword evidence="2" id="KW-1185">Reference proteome</keyword>
<gene>
    <name evidence="1" type="ORF">CPSG_08275</name>
</gene>